<dbReference type="EMBL" id="BK015447">
    <property type="protein sequence ID" value="DAE07282.1"/>
    <property type="molecule type" value="Genomic_DNA"/>
</dbReference>
<evidence type="ECO:0000313" key="1">
    <source>
        <dbReference type="EMBL" id="DAE07282.1"/>
    </source>
</evidence>
<proteinExistence type="predicted"/>
<name>A0A8S5PK51_9CAUD</name>
<sequence>MYNIPQEMIDEFNKEMNARSQYKSVKFAHESMDTLMCETLEKLGFGDGVWTFMQTYKWYS</sequence>
<protein>
    <submittedName>
        <fullName evidence="1">Uncharacterized protein</fullName>
    </submittedName>
</protein>
<organism evidence="1">
    <name type="scientific">Siphoviridae sp. ctOSJ35</name>
    <dbReference type="NCBI Taxonomy" id="2825479"/>
    <lineage>
        <taxon>Viruses</taxon>
        <taxon>Duplodnaviria</taxon>
        <taxon>Heunggongvirae</taxon>
        <taxon>Uroviricota</taxon>
        <taxon>Caudoviricetes</taxon>
    </lineage>
</organism>
<reference evidence="1" key="1">
    <citation type="journal article" date="2021" name="Proc. Natl. Acad. Sci. U.S.A.">
        <title>A Catalog of Tens of Thousands of Viruses from Human Metagenomes Reveals Hidden Associations with Chronic Diseases.</title>
        <authorList>
            <person name="Tisza M.J."/>
            <person name="Buck C.B."/>
        </authorList>
    </citation>
    <scope>NUCLEOTIDE SEQUENCE</scope>
    <source>
        <strain evidence="1">CtOSJ35</strain>
    </source>
</reference>
<accession>A0A8S5PK51</accession>